<organism evidence="11 12">
    <name type="scientific">Frondihabitans australicus</name>
    <dbReference type="NCBI Taxonomy" id="386892"/>
    <lineage>
        <taxon>Bacteria</taxon>
        <taxon>Bacillati</taxon>
        <taxon>Actinomycetota</taxon>
        <taxon>Actinomycetes</taxon>
        <taxon>Micrococcales</taxon>
        <taxon>Microbacteriaceae</taxon>
        <taxon>Frondihabitans</taxon>
    </lineage>
</organism>
<keyword evidence="5 10" id="KW-0547">Nucleotide-binding</keyword>
<comment type="caution">
    <text evidence="11">The sequence shown here is derived from an EMBL/GenBank/DDBJ whole genome shotgun (WGS) entry which is preliminary data.</text>
</comment>
<evidence type="ECO:0000256" key="3">
    <source>
        <dbReference type="ARBA" id="ARBA00012054"/>
    </source>
</evidence>
<dbReference type="EC" id="2.7.1.12" evidence="3 10"/>
<evidence type="ECO:0000256" key="6">
    <source>
        <dbReference type="ARBA" id="ARBA00022777"/>
    </source>
</evidence>
<comment type="catalytic activity">
    <reaction evidence="9 10">
        <text>D-gluconate + ATP = 6-phospho-D-gluconate + ADP + H(+)</text>
        <dbReference type="Rhea" id="RHEA:19433"/>
        <dbReference type="ChEBI" id="CHEBI:15378"/>
        <dbReference type="ChEBI" id="CHEBI:18391"/>
        <dbReference type="ChEBI" id="CHEBI:30616"/>
        <dbReference type="ChEBI" id="CHEBI:58759"/>
        <dbReference type="ChEBI" id="CHEBI:456216"/>
        <dbReference type="EC" id="2.7.1.12"/>
    </reaction>
</comment>
<comment type="pathway">
    <text evidence="1">Carbohydrate acid metabolism.</text>
</comment>
<evidence type="ECO:0000256" key="4">
    <source>
        <dbReference type="ARBA" id="ARBA00022679"/>
    </source>
</evidence>
<keyword evidence="12" id="KW-1185">Reference proteome</keyword>
<dbReference type="Proteomes" id="UP000280008">
    <property type="component" value="Unassembled WGS sequence"/>
</dbReference>
<dbReference type="GO" id="GO:0019521">
    <property type="term" value="P:D-gluconate metabolic process"/>
    <property type="evidence" value="ECO:0007669"/>
    <property type="project" value="UniProtKB-KW"/>
</dbReference>
<dbReference type="InterPro" id="IPR006001">
    <property type="entry name" value="Therm_gnt_kin"/>
</dbReference>
<keyword evidence="4 10" id="KW-0808">Transferase</keyword>
<proteinExistence type="inferred from homology"/>
<dbReference type="Gene3D" id="3.40.50.300">
    <property type="entry name" value="P-loop containing nucleotide triphosphate hydrolases"/>
    <property type="match status" value="1"/>
</dbReference>
<keyword evidence="8" id="KW-0311">Gluconate utilization</keyword>
<evidence type="ECO:0000256" key="1">
    <source>
        <dbReference type="ARBA" id="ARBA00004761"/>
    </source>
</evidence>
<dbReference type="InterPro" id="IPR027417">
    <property type="entry name" value="P-loop_NTPase"/>
</dbReference>
<dbReference type="PANTHER" id="PTHR43442:SF3">
    <property type="entry name" value="GLUCONOKINASE-RELATED"/>
    <property type="match status" value="1"/>
</dbReference>
<comment type="similarity">
    <text evidence="2 10">Belongs to the gluconokinase GntK/GntV family.</text>
</comment>
<dbReference type="GO" id="GO:0005524">
    <property type="term" value="F:ATP binding"/>
    <property type="evidence" value="ECO:0007669"/>
    <property type="project" value="UniProtKB-KW"/>
</dbReference>
<evidence type="ECO:0000256" key="5">
    <source>
        <dbReference type="ARBA" id="ARBA00022741"/>
    </source>
</evidence>
<dbReference type="NCBIfam" id="TIGR01313">
    <property type="entry name" value="therm_gnt_kin"/>
    <property type="match status" value="1"/>
</dbReference>
<dbReference type="FunFam" id="3.40.50.300:FF:000522">
    <property type="entry name" value="Gluconokinase"/>
    <property type="match status" value="1"/>
</dbReference>
<dbReference type="RefSeq" id="WP_342768930.1">
    <property type="nucleotide sequence ID" value="NZ_RBKS01000001.1"/>
</dbReference>
<dbReference type="EMBL" id="RBKS01000001">
    <property type="protein sequence ID" value="RKR75611.1"/>
    <property type="molecule type" value="Genomic_DNA"/>
</dbReference>
<sequence length="174" mass="18680">MTAPTQQPVIVMMGVSGSGKSTVARLLAERLGWDFAEGDAMHPAANVEKMAAGVPLDDADRWPWLRVVADWISSHTSSGQPGVITCSALKRSYRDLLRGPDVVFVHLVGAADVLGHRMESRPGHFMPASLLESQLATLEPLGDDERHLLVDSGHTPDQEVDEIVDALGLVPSVV</sequence>
<dbReference type="AlphaFoldDB" id="A0A495IJZ2"/>
<dbReference type="PANTHER" id="PTHR43442">
    <property type="entry name" value="GLUCONOKINASE-RELATED"/>
    <property type="match status" value="1"/>
</dbReference>
<evidence type="ECO:0000313" key="11">
    <source>
        <dbReference type="EMBL" id="RKR75611.1"/>
    </source>
</evidence>
<dbReference type="GO" id="GO:0005737">
    <property type="term" value="C:cytoplasm"/>
    <property type="evidence" value="ECO:0007669"/>
    <property type="project" value="TreeGrafter"/>
</dbReference>
<dbReference type="GO" id="GO:0046316">
    <property type="term" value="F:gluconokinase activity"/>
    <property type="evidence" value="ECO:0007669"/>
    <property type="project" value="UniProtKB-EC"/>
</dbReference>
<evidence type="ECO:0000256" key="10">
    <source>
        <dbReference type="RuleBase" id="RU363066"/>
    </source>
</evidence>
<dbReference type="Pfam" id="PF13671">
    <property type="entry name" value="AAA_33"/>
    <property type="match status" value="1"/>
</dbReference>
<keyword evidence="7 10" id="KW-0067">ATP-binding</keyword>
<evidence type="ECO:0000256" key="8">
    <source>
        <dbReference type="ARBA" id="ARBA00023064"/>
    </source>
</evidence>
<name>A0A495IJZ2_9MICO</name>
<dbReference type="SUPFAM" id="SSF52540">
    <property type="entry name" value="P-loop containing nucleoside triphosphate hydrolases"/>
    <property type="match status" value="1"/>
</dbReference>
<evidence type="ECO:0000256" key="7">
    <source>
        <dbReference type="ARBA" id="ARBA00022840"/>
    </source>
</evidence>
<accession>A0A495IJZ2</accession>
<protein>
    <recommendedName>
        <fullName evidence="3 10">Gluconokinase</fullName>
        <ecNumber evidence="3 10">2.7.1.12</ecNumber>
    </recommendedName>
</protein>
<evidence type="ECO:0000256" key="9">
    <source>
        <dbReference type="ARBA" id="ARBA00048090"/>
    </source>
</evidence>
<dbReference type="CDD" id="cd02021">
    <property type="entry name" value="GntK"/>
    <property type="match status" value="1"/>
</dbReference>
<gene>
    <name evidence="11" type="ORF">C8E83_2759</name>
</gene>
<keyword evidence="6 10" id="KW-0418">Kinase</keyword>
<evidence type="ECO:0000313" key="12">
    <source>
        <dbReference type="Proteomes" id="UP000280008"/>
    </source>
</evidence>
<reference evidence="11 12" key="1">
    <citation type="submission" date="2018-10" db="EMBL/GenBank/DDBJ databases">
        <title>Sequencing the genomes of 1000 actinobacteria strains.</title>
        <authorList>
            <person name="Klenk H.-P."/>
        </authorList>
    </citation>
    <scope>NUCLEOTIDE SEQUENCE [LARGE SCALE GENOMIC DNA]</scope>
    <source>
        <strain evidence="11 12">DSM 17894</strain>
    </source>
</reference>
<evidence type="ECO:0000256" key="2">
    <source>
        <dbReference type="ARBA" id="ARBA00008420"/>
    </source>
</evidence>